<dbReference type="OrthoDB" id="411372at2759"/>
<dbReference type="InterPro" id="IPR001841">
    <property type="entry name" value="Znf_RING"/>
</dbReference>
<dbReference type="GO" id="GO:0061630">
    <property type="term" value="F:ubiquitin protein ligase activity"/>
    <property type="evidence" value="ECO:0007669"/>
    <property type="project" value="InterPro"/>
</dbReference>
<dbReference type="InterPro" id="IPR017907">
    <property type="entry name" value="Znf_RING_CS"/>
</dbReference>
<gene>
    <name evidence="7" type="primary">Mkrn2</name>
    <name evidence="7" type="ORF">TNCT_272151</name>
</gene>
<keyword evidence="1" id="KW-0808">Transferase</keyword>
<dbReference type="PANTHER" id="PTHR11224">
    <property type="entry name" value="MAKORIN-RELATED"/>
    <property type="match status" value="1"/>
</dbReference>
<reference evidence="7" key="1">
    <citation type="submission" date="2020-07" db="EMBL/GenBank/DDBJ databases">
        <title>Multicomponent nature underlies the extraordinary mechanical properties of spider dragline silk.</title>
        <authorList>
            <person name="Kono N."/>
            <person name="Nakamura H."/>
            <person name="Mori M."/>
            <person name="Yoshida Y."/>
            <person name="Ohtoshi R."/>
            <person name="Malay A.D."/>
            <person name="Moran D.A.P."/>
            <person name="Tomita M."/>
            <person name="Numata K."/>
            <person name="Arakawa K."/>
        </authorList>
    </citation>
    <scope>NUCLEOTIDE SEQUENCE</scope>
</reference>
<evidence type="ECO:0000259" key="6">
    <source>
        <dbReference type="PROSITE" id="PS50089"/>
    </source>
</evidence>
<evidence type="ECO:0000256" key="1">
    <source>
        <dbReference type="ARBA" id="ARBA00022679"/>
    </source>
</evidence>
<feature type="domain" description="RING-type" evidence="6">
    <location>
        <begin position="65"/>
        <end position="132"/>
    </location>
</feature>
<evidence type="ECO:0000256" key="3">
    <source>
        <dbReference type="ARBA" id="ARBA00022771"/>
    </source>
</evidence>
<organism evidence="7 8">
    <name type="scientific">Trichonephila clavata</name>
    <name type="common">Joro spider</name>
    <name type="synonym">Nephila clavata</name>
    <dbReference type="NCBI Taxonomy" id="2740835"/>
    <lineage>
        <taxon>Eukaryota</taxon>
        <taxon>Metazoa</taxon>
        <taxon>Ecdysozoa</taxon>
        <taxon>Arthropoda</taxon>
        <taxon>Chelicerata</taxon>
        <taxon>Arachnida</taxon>
        <taxon>Araneae</taxon>
        <taxon>Araneomorphae</taxon>
        <taxon>Entelegynae</taxon>
        <taxon>Araneoidea</taxon>
        <taxon>Nephilidae</taxon>
        <taxon>Trichonephila</taxon>
    </lineage>
</organism>
<dbReference type="EMBL" id="BMAO01034158">
    <property type="protein sequence ID" value="GFQ94422.1"/>
    <property type="molecule type" value="Genomic_DNA"/>
</dbReference>
<evidence type="ECO:0000313" key="7">
    <source>
        <dbReference type="EMBL" id="GFQ94422.1"/>
    </source>
</evidence>
<accession>A0A8X6G320</accession>
<keyword evidence="4" id="KW-0862">Zinc</keyword>
<dbReference type="PANTHER" id="PTHR11224:SF10">
    <property type="entry name" value="IP09428P-RELATED"/>
    <property type="match status" value="1"/>
</dbReference>
<keyword evidence="8" id="KW-1185">Reference proteome</keyword>
<comment type="caution">
    <text evidence="7">The sequence shown here is derived from an EMBL/GenBank/DDBJ whole genome shotgun (WGS) entry which is preliminary data.</text>
</comment>
<dbReference type="GO" id="GO:0008270">
    <property type="term" value="F:zinc ion binding"/>
    <property type="evidence" value="ECO:0007669"/>
    <property type="project" value="UniProtKB-KW"/>
</dbReference>
<dbReference type="GO" id="GO:0000209">
    <property type="term" value="P:protein polyubiquitination"/>
    <property type="evidence" value="ECO:0007669"/>
    <property type="project" value="InterPro"/>
</dbReference>
<protein>
    <submittedName>
        <fullName evidence="7">Probable E3 ubiquitin-protein ligase makorin-2</fullName>
    </submittedName>
</protein>
<keyword evidence="2" id="KW-0479">Metal-binding</keyword>
<dbReference type="PROSITE" id="PS50089">
    <property type="entry name" value="ZF_RING_2"/>
    <property type="match status" value="1"/>
</dbReference>
<keyword evidence="3 5" id="KW-0863">Zinc-finger</keyword>
<evidence type="ECO:0000256" key="5">
    <source>
        <dbReference type="PROSITE-ProRule" id="PRU00175"/>
    </source>
</evidence>
<evidence type="ECO:0000256" key="4">
    <source>
        <dbReference type="ARBA" id="ARBA00022833"/>
    </source>
</evidence>
<dbReference type="Proteomes" id="UP000887116">
    <property type="component" value="Unassembled WGS sequence"/>
</dbReference>
<name>A0A8X6G320_TRICU</name>
<evidence type="ECO:0000256" key="2">
    <source>
        <dbReference type="ARBA" id="ARBA00022723"/>
    </source>
</evidence>
<dbReference type="PROSITE" id="PS00518">
    <property type="entry name" value="ZF_RING_1"/>
    <property type="match status" value="1"/>
</dbReference>
<proteinExistence type="predicted"/>
<dbReference type="AlphaFoldDB" id="A0A8X6G320"/>
<evidence type="ECO:0000313" key="8">
    <source>
        <dbReference type="Proteomes" id="UP000887116"/>
    </source>
</evidence>
<sequence length="209" mass="24828">MNGVIRKTYGKYVQDTQTLYLYYDIDFSECCKKYAFSKQSFNDFFSHYFSSMTSNVLMRNNCMKCELCKKFVCENVYFSERRFGLLENCSHVFCLRCIREYRAHFQLKLFPKRKRNNCAQQSPVALLCPICQKESHYIMASKSWLDDSNKKARFLEIYKKLTEDVSCPWFKLGLGYCLYSNCPGHYLEQLGESPNEKEKTKKMDSHKIN</sequence>
<dbReference type="InterPro" id="IPR045072">
    <property type="entry name" value="MKRN-like"/>
</dbReference>